<keyword evidence="7" id="KW-1278">Translocase</keyword>
<dbReference type="PANTHER" id="PTHR43790">
    <property type="entry name" value="CARBOHYDRATE TRANSPORT ATP-BINDING PROTEIN MG119-RELATED"/>
    <property type="match status" value="1"/>
</dbReference>
<dbReference type="EMBL" id="CP058649">
    <property type="protein sequence ID" value="QUI22568.1"/>
    <property type="molecule type" value="Genomic_DNA"/>
</dbReference>
<dbReference type="PANTHER" id="PTHR43790:SF9">
    <property type="entry name" value="GALACTOFURANOSE TRANSPORTER ATP-BINDING PROTEIN YTFR"/>
    <property type="match status" value="1"/>
</dbReference>
<organism evidence="10 11">
    <name type="scientific">Vallitalea pronyensis</name>
    <dbReference type="NCBI Taxonomy" id="1348613"/>
    <lineage>
        <taxon>Bacteria</taxon>
        <taxon>Bacillati</taxon>
        <taxon>Bacillota</taxon>
        <taxon>Clostridia</taxon>
        <taxon>Lachnospirales</taxon>
        <taxon>Vallitaleaceae</taxon>
        <taxon>Vallitalea</taxon>
    </lineage>
</organism>
<evidence type="ECO:0000256" key="4">
    <source>
        <dbReference type="ARBA" id="ARBA00022737"/>
    </source>
</evidence>
<evidence type="ECO:0000313" key="11">
    <source>
        <dbReference type="Proteomes" id="UP000683246"/>
    </source>
</evidence>
<dbReference type="InterPro" id="IPR027417">
    <property type="entry name" value="P-loop_NTPase"/>
</dbReference>
<dbReference type="InterPro" id="IPR050107">
    <property type="entry name" value="ABC_carbohydrate_import_ATPase"/>
</dbReference>
<dbReference type="AlphaFoldDB" id="A0A8J8MJT0"/>
<accession>A0A8J8MJT0</accession>
<dbReference type="InterPro" id="IPR003439">
    <property type="entry name" value="ABC_transporter-like_ATP-bd"/>
</dbReference>
<keyword evidence="3" id="KW-1003">Cell membrane</keyword>
<dbReference type="Proteomes" id="UP000683246">
    <property type="component" value="Chromosome"/>
</dbReference>
<dbReference type="RefSeq" id="WP_212698058.1">
    <property type="nucleotide sequence ID" value="NZ_CP058649.1"/>
</dbReference>
<evidence type="ECO:0000256" key="1">
    <source>
        <dbReference type="ARBA" id="ARBA00004202"/>
    </source>
</evidence>
<keyword evidence="8" id="KW-0472">Membrane</keyword>
<dbReference type="GO" id="GO:0005886">
    <property type="term" value="C:plasma membrane"/>
    <property type="evidence" value="ECO:0007669"/>
    <property type="project" value="UniProtKB-SubCell"/>
</dbReference>
<keyword evidence="2" id="KW-0813">Transport</keyword>
<keyword evidence="6 10" id="KW-0067">ATP-binding</keyword>
<evidence type="ECO:0000256" key="6">
    <source>
        <dbReference type="ARBA" id="ARBA00022840"/>
    </source>
</evidence>
<dbReference type="CDD" id="cd03216">
    <property type="entry name" value="ABC_Carb_Monos_I"/>
    <property type="match status" value="1"/>
</dbReference>
<dbReference type="PROSITE" id="PS00211">
    <property type="entry name" value="ABC_TRANSPORTER_1"/>
    <property type="match status" value="1"/>
</dbReference>
<dbReference type="GO" id="GO:0005524">
    <property type="term" value="F:ATP binding"/>
    <property type="evidence" value="ECO:0007669"/>
    <property type="project" value="UniProtKB-KW"/>
</dbReference>
<evidence type="ECO:0000256" key="5">
    <source>
        <dbReference type="ARBA" id="ARBA00022741"/>
    </source>
</evidence>
<name>A0A8J8MJT0_9FIRM</name>
<dbReference type="Pfam" id="PF00005">
    <property type="entry name" value="ABC_tran"/>
    <property type="match status" value="2"/>
</dbReference>
<dbReference type="CDD" id="cd03215">
    <property type="entry name" value="ABC_Carb_Monos_II"/>
    <property type="match status" value="1"/>
</dbReference>
<keyword evidence="5" id="KW-0547">Nucleotide-binding</keyword>
<evidence type="ECO:0000259" key="9">
    <source>
        <dbReference type="PROSITE" id="PS50893"/>
    </source>
</evidence>
<proteinExistence type="predicted"/>
<evidence type="ECO:0000256" key="2">
    <source>
        <dbReference type="ARBA" id="ARBA00022448"/>
    </source>
</evidence>
<evidence type="ECO:0000256" key="8">
    <source>
        <dbReference type="ARBA" id="ARBA00023136"/>
    </source>
</evidence>
<sequence>MHEYILEMKGISKSFYGVRVLKDVQLNVKPGEVHVLLGENGAGKSTLIKILSAAYKKECGMIKFNGECVEFRSPKEAIDNGISVIYQEFNLNPCVPIYENIYLGKEYTKKGFIDTKAAIKESKKYMDLIGLDVSPTTLVSELSVAQKQMVEIAKAISSDVKVLVLDEPTAAITDKETTKLFEIIHALKSEGVGIIYISHRMSELFEIGDRCTVMRDGEYVSTVYLHETDCDALTKLMVGRKVSFEKIENHAIKHDEVVLEVKNLCYKDVIKNVNLSLKKGEILGIAGLVGAGRTELAKCIIGAYKTKIGSIILKGEALKGNSIKESIDKGMVYLSEDRKDEGLILMHTVLDNMALPNLKRFGGFLLSKDKMKQVTHAFIDKLKIKTYSPFIKVENLSGGNQQKVVIAKWLYSDSDIYIFDEPTRGIDVGARDEIYEIMRTLIEKGASIVMISSDLVEILKMCDSVAVMREGEITAVLPNDNNLTQEDILACALYGGNNHEC</sequence>
<dbReference type="InterPro" id="IPR003593">
    <property type="entry name" value="AAA+_ATPase"/>
</dbReference>
<evidence type="ECO:0000256" key="7">
    <source>
        <dbReference type="ARBA" id="ARBA00022967"/>
    </source>
</evidence>
<dbReference type="SMART" id="SM00382">
    <property type="entry name" value="AAA"/>
    <property type="match status" value="2"/>
</dbReference>
<keyword evidence="11" id="KW-1185">Reference proteome</keyword>
<reference evidence="10" key="1">
    <citation type="submission" date="2020-07" db="EMBL/GenBank/DDBJ databases">
        <title>Vallitalea pronyensis genome.</title>
        <authorList>
            <person name="Postec A."/>
        </authorList>
    </citation>
    <scope>NUCLEOTIDE SEQUENCE</scope>
    <source>
        <strain evidence="10">FatNI3</strain>
    </source>
</reference>
<dbReference type="PROSITE" id="PS50893">
    <property type="entry name" value="ABC_TRANSPORTER_2"/>
    <property type="match status" value="2"/>
</dbReference>
<dbReference type="InterPro" id="IPR017871">
    <property type="entry name" value="ABC_transporter-like_CS"/>
</dbReference>
<feature type="domain" description="ABC transporter" evidence="9">
    <location>
        <begin position="6"/>
        <end position="241"/>
    </location>
</feature>
<feature type="domain" description="ABC transporter" evidence="9">
    <location>
        <begin position="252"/>
        <end position="495"/>
    </location>
</feature>
<comment type="subcellular location">
    <subcellularLocation>
        <location evidence="1">Cell membrane</location>
        <topology evidence="1">Peripheral membrane protein</topology>
    </subcellularLocation>
</comment>
<dbReference type="SUPFAM" id="SSF52540">
    <property type="entry name" value="P-loop containing nucleoside triphosphate hydrolases"/>
    <property type="match status" value="2"/>
</dbReference>
<evidence type="ECO:0000313" key="10">
    <source>
        <dbReference type="EMBL" id="QUI22568.1"/>
    </source>
</evidence>
<gene>
    <name evidence="10" type="ORF">HZI73_09765</name>
</gene>
<dbReference type="Gene3D" id="3.40.50.300">
    <property type="entry name" value="P-loop containing nucleotide triphosphate hydrolases"/>
    <property type="match status" value="2"/>
</dbReference>
<dbReference type="GO" id="GO:0016887">
    <property type="term" value="F:ATP hydrolysis activity"/>
    <property type="evidence" value="ECO:0007669"/>
    <property type="project" value="InterPro"/>
</dbReference>
<dbReference type="FunFam" id="3.40.50.300:FF:000127">
    <property type="entry name" value="Ribose import ATP-binding protein RbsA"/>
    <property type="match status" value="1"/>
</dbReference>
<dbReference type="KEGG" id="vpy:HZI73_09765"/>
<protein>
    <submittedName>
        <fullName evidence="10">Sugar ABC transporter ATP-binding protein</fullName>
    </submittedName>
</protein>
<evidence type="ECO:0000256" key="3">
    <source>
        <dbReference type="ARBA" id="ARBA00022475"/>
    </source>
</evidence>
<keyword evidence="4" id="KW-0677">Repeat</keyword>